<name>A0A1F5N939_9BACT</name>
<reference evidence="1 2" key="1">
    <citation type="journal article" date="2016" name="Nat. Commun.">
        <title>Thousands of microbial genomes shed light on interconnected biogeochemical processes in an aquifer system.</title>
        <authorList>
            <person name="Anantharaman K."/>
            <person name="Brown C.T."/>
            <person name="Hug L.A."/>
            <person name="Sharon I."/>
            <person name="Castelle C.J."/>
            <person name="Probst A.J."/>
            <person name="Thomas B.C."/>
            <person name="Singh A."/>
            <person name="Wilkins M.J."/>
            <person name="Karaoz U."/>
            <person name="Brodie E.L."/>
            <person name="Williams K.H."/>
            <person name="Hubbard S.S."/>
            <person name="Banfield J.F."/>
        </authorList>
    </citation>
    <scope>NUCLEOTIDE SEQUENCE [LARGE SCALE GENOMIC DNA]</scope>
</reference>
<comment type="caution">
    <text evidence="1">The sequence shown here is derived from an EMBL/GenBank/DDBJ whole genome shotgun (WGS) entry which is preliminary data.</text>
</comment>
<dbReference type="AlphaFoldDB" id="A0A1F5N939"/>
<organism evidence="1 2">
    <name type="scientific">Candidatus Doudnabacteria bacterium RIFCSPHIGHO2_01_FULL_41_86</name>
    <dbReference type="NCBI Taxonomy" id="1817821"/>
    <lineage>
        <taxon>Bacteria</taxon>
        <taxon>Candidatus Doudnaibacteriota</taxon>
    </lineage>
</organism>
<evidence type="ECO:0000313" key="2">
    <source>
        <dbReference type="Proteomes" id="UP000177610"/>
    </source>
</evidence>
<dbReference type="EMBL" id="MFEH01000001">
    <property type="protein sequence ID" value="OGE74114.1"/>
    <property type="molecule type" value="Genomic_DNA"/>
</dbReference>
<dbReference type="Pfam" id="PF20393">
    <property type="entry name" value="Pro_CA_2"/>
    <property type="match status" value="1"/>
</dbReference>
<dbReference type="STRING" id="1817821.A2717_00995"/>
<proteinExistence type="predicted"/>
<accession>A0A1F5N939</accession>
<evidence type="ECO:0000313" key="1">
    <source>
        <dbReference type="EMBL" id="OGE74114.1"/>
    </source>
</evidence>
<dbReference type="Proteomes" id="UP000177610">
    <property type="component" value="Unassembled WGS sequence"/>
</dbReference>
<evidence type="ECO:0008006" key="3">
    <source>
        <dbReference type="Google" id="ProtNLM"/>
    </source>
</evidence>
<protein>
    <recommendedName>
        <fullName evidence="3">Carbonic anhydrase</fullName>
    </recommendedName>
</protein>
<dbReference type="InterPro" id="IPR046871">
    <property type="entry name" value="Pro_CA_2"/>
</dbReference>
<gene>
    <name evidence="1" type="ORF">A2717_00995</name>
</gene>
<sequence length="135" mass="15600">MAKAQVFVQTCDDFRIQKPLQNYFENSLNLYAVDLKTDLGGVKEIFEGTPKRDWIFENIQASIDKHGIEKVILINHTDCEAYEKFQTPEEEIHTHEIQLRHAVSDVHAKFPSLQVEAYLIVLAHLDEPTTIHKVI</sequence>